<dbReference type="GeneID" id="103319825"/>
<dbReference type="PROSITE" id="PS50011">
    <property type="entry name" value="PROTEIN_KINASE_DOM"/>
    <property type="match status" value="1"/>
</dbReference>
<feature type="binding site" evidence="15">
    <location>
        <position position="470"/>
    </location>
    <ligand>
        <name>ATP</name>
        <dbReference type="ChEBI" id="CHEBI:30616"/>
    </ligand>
</feature>
<protein>
    <recommendedName>
        <fullName evidence="2">non-specific serine/threonine protein kinase</fullName>
        <ecNumber evidence="2">2.7.11.1</ecNumber>
    </recommendedName>
</protein>
<evidence type="ECO:0000313" key="19">
    <source>
        <dbReference type="RefSeq" id="XP_008219641.1"/>
    </source>
</evidence>
<dbReference type="Pfam" id="PF13947">
    <property type="entry name" value="GUB_WAK_bind"/>
    <property type="match status" value="1"/>
</dbReference>
<evidence type="ECO:0000256" key="9">
    <source>
        <dbReference type="ARBA" id="ARBA00022840"/>
    </source>
</evidence>
<reference evidence="18" key="1">
    <citation type="journal article" date="2012" name="Nat. Commun.">
        <title>The genome of Prunus mume.</title>
        <authorList>
            <person name="Zhang Q."/>
            <person name="Chen W."/>
            <person name="Sun L."/>
            <person name="Zhao F."/>
            <person name="Huang B."/>
            <person name="Yang W."/>
            <person name="Tao Y."/>
            <person name="Wang J."/>
            <person name="Yuan Z."/>
            <person name="Fan G."/>
            <person name="Xing Z."/>
            <person name="Han C."/>
            <person name="Pan H."/>
            <person name="Zhong X."/>
            <person name="Shi W."/>
            <person name="Liang X."/>
            <person name="Du D."/>
            <person name="Sun F."/>
            <person name="Xu Z."/>
            <person name="Hao R."/>
            <person name="Lv T."/>
            <person name="Lv Y."/>
            <person name="Zheng Z."/>
            <person name="Sun M."/>
            <person name="Luo L."/>
            <person name="Cai M."/>
            <person name="Gao Y."/>
            <person name="Wang J."/>
            <person name="Yin Y."/>
            <person name="Xu X."/>
            <person name="Cheng T."/>
            <person name="Wang J."/>
        </authorList>
    </citation>
    <scope>NUCLEOTIDE SEQUENCE [LARGE SCALE GENOMIC DNA]</scope>
</reference>
<evidence type="ECO:0000256" key="5">
    <source>
        <dbReference type="ARBA" id="ARBA00022692"/>
    </source>
</evidence>
<gene>
    <name evidence="19" type="primary">LOC103319825</name>
</gene>
<dbReference type="Pfam" id="PF00069">
    <property type="entry name" value="Pkinase"/>
    <property type="match status" value="1"/>
</dbReference>
<organism evidence="18 19">
    <name type="scientific">Prunus mume</name>
    <name type="common">Japanese apricot</name>
    <name type="synonym">Armeniaca mume</name>
    <dbReference type="NCBI Taxonomy" id="102107"/>
    <lineage>
        <taxon>Eukaryota</taxon>
        <taxon>Viridiplantae</taxon>
        <taxon>Streptophyta</taxon>
        <taxon>Embryophyta</taxon>
        <taxon>Tracheophyta</taxon>
        <taxon>Spermatophyta</taxon>
        <taxon>Magnoliopsida</taxon>
        <taxon>eudicotyledons</taxon>
        <taxon>Gunneridae</taxon>
        <taxon>Pentapetalae</taxon>
        <taxon>rosids</taxon>
        <taxon>fabids</taxon>
        <taxon>Rosales</taxon>
        <taxon>Rosaceae</taxon>
        <taxon>Amygdaloideae</taxon>
        <taxon>Amygdaleae</taxon>
        <taxon>Prunus</taxon>
    </lineage>
</organism>
<evidence type="ECO:0000256" key="15">
    <source>
        <dbReference type="PROSITE-ProRule" id="PRU10141"/>
    </source>
</evidence>
<feature type="domain" description="Protein kinase" evidence="17">
    <location>
        <begin position="442"/>
        <end position="724"/>
    </location>
</feature>
<evidence type="ECO:0000256" key="12">
    <source>
        <dbReference type="ARBA" id="ARBA00023180"/>
    </source>
</evidence>
<keyword evidence="11" id="KW-0472">Membrane</keyword>
<dbReference type="InterPro" id="IPR025287">
    <property type="entry name" value="WAK_GUB"/>
</dbReference>
<dbReference type="InterPro" id="IPR017441">
    <property type="entry name" value="Protein_kinase_ATP_BS"/>
</dbReference>
<comment type="catalytic activity">
    <reaction evidence="14">
        <text>L-seryl-[protein] + ATP = O-phospho-L-seryl-[protein] + ADP + H(+)</text>
        <dbReference type="Rhea" id="RHEA:17989"/>
        <dbReference type="Rhea" id="RHEA-COMP:9863"/>
        <dbReference type="Rhea" id="RHEA-COMP:11604"/>
        <dbReference type="ChEBI" id="CHEBI:15378"/>
        <dbReference type="ChEBI" id="CHEBI:29999"/>
        <dbReference type="ChEBI" id="CHEBI:30616"/>
        <dbReference type="ChEBI" id="CHEBI:83421"/>
        <dbReference type="ChEBI" id="CHEBI:456216"/>
        <dbReference type="EC" id="2.7.11.1"/>
    </reaction>
</comment>
<dbReference type="PANTHER" id="PTHR27009">
    <property type="entry name" value="RUST RESISTANCE KINASE LR10-RELATED"/>
    <property type="match status" value="1"/>
</dbReference>
<keyword evidence="6 16" id="KW-0732">Signal</keyword>
<evidence type="ECO:0000256" key="10">
    <source>
        <dbReference type="ARBA" id="ARBA00022989"/>
    </source>
</evidence>
<dbReference type="Gene3D" id="1.10.510.10">
    <property type="entry name" value="Transferase(Phosphotransferase) domain 1"/>
    <property type="match status" value="1"/>
</dbReference>
<keyword evidence="4" id="KW-0808">Transferase</keyword>
<keyword evidence="8" id="KW-0418">Kinase</keyword>
<dbReference type="InterPro" id="IPR011009">
    <property type="entry name" value="Kinase-like_dom_sf"/>
</dbReference>
<evidence type="ECO:0000256" key="1">
    <source>
        <dbReference type="ARBA" id="ARBA00004479"/>
    </source>
</evidence>
<evidence type="ECO:0000256" key="2">
    <source>
        <dbReference type="ARBA" id="ARBA00012513"/>
    </source>
</evidence>
<dbReference type="PROSITE" id="PS00107">
    <property type="entry name" value="PROTEIN_KINASE_ATP"/>
    <property type="match status" value="1"/>
</dbReference>
<evidence type="ECO:0000256" key="6">
    <source>
        <dbReference type="ARBA" id="ARBA00022729"/>
    </source>
</evidence>
<keyword evidence="7 15" id="KW-0547">Nucleotide-binding</keyword>
<keyword evidence="18" id="KW-1185">Reference proteome</keyword>
<dbReference type="SUPFAM" id="SSF56112">
    <property type="entry name" value="Protein kinase-like (PK-like)"/>
    <property type="match status" value="1"/>
</dbReference>
<dbReference type="PROSITE" id="PS00108">
    <property type="entry name" value="PROTEIN_KINASE_ST"/>
    <property type="match status" value="1"/>
</dbReference>
<evidence type="ECO:0000259" key="17">
    <source>
        <dbReference type="PROSITE" id="PS50011"/>
    </source>
</evidence>
<dbReference type="Gene3D" id="3.30.200.20">
    <property type="entry name" value="Phosphorylase Kinase, domain 1"/>
    <property type="match status" value="1"/>
</dbReference>
<dbReference type="EC" id="2.7.11.1" evidence="2"/>
<evidence type="ECO:0000256" key="13">
    <source>
        <dbReference type="ARBA" id="ARBA00047899"/>
    </source>
</evidence>
<evidence type="ECO:0000256" key="3">
    <source>
        <dbReference type="ARBA" id="ARBA00022527"/>
    </source>
</evidence>
<dbReference type="Proteomes" id="UP000694861">
    <property type="component" value="Linkage group LG2"/>
</dbReference>
<dbReference type="SMART" id="SM00220">
    <property type="entry name" value="S_TKc"/>
    <property type="match status" value="1"/>
</dbReference>
<evidence type="ECO:0000256" key="8">
    <source>
        <dbReference type="ARBA" id="ARBA00022777"/>
    </source>
</evidence>
<dbReference type="InterPro" id="IPR008271">
    <property type="entry name" value="Ser/Thr_kinase_AS"/>
</dbReference>
<feature type="chain" id="PRO_5047001994" description="non-specific serine/threonine protein kinase" evidence="16">
    <location>
        <begin position="35"/>
        <end position="757"/>
    </location>
</feature>
<sequence length="757" mass="82679">MAASSKQQSTSKMASLVLMFVYLLFISLPHPSMALSSCNGACATHDDCAGQLICINSKCNDQSDLNDFSQSGDGRGAAKCDKQYHLNIHERAVALSMDRINCGEAINCGGIGGISYPFWGVNRASHCGLPGFEVKCLDNVPVINMSNINYRILKTNSSRVPPSVTVARQDYWKTVCPLTFVNTSINFSLFNYTSSGFTNLTFYYGCNTSTSNTTSTSQVCSGNKISYVTPLFLSNYTSSALTKVSDSQCNSTTTSSQIFCNASVSVNVTSVTPSPPADTVAPVACKNQVIVPVSRTAAVALKANRTTIQDAVDGGFELELKVRTDICNTCVESGGMCGLNTTSGGFNCFCQDRAYETRCNTTISNQPPRPKGSKAKYEIGIPAGVSGILIIIACIVCISRKRILGFFKKDTTDEFDVEEFIRNYECLAPKRYSYANVKKMTDSFKDKIGKGGFGTVYKGRLPDGFVVAVKVLSESKGNAEDFINEVASIGRTSHVNIVTLSGFCYERKDKRALIYEFMHNGSLDNFIHKRGSETENCRLEWKTLSEIAVGIARGLEYLHRGCNTRILHLDIKPQNILLDKNFCPKIADFGLAKLCKTKESIVSMMGTRGTAGYIAPEVFSRNFGGVSHKSDVYSYGMLVLEMVGARNNLDSGVSHTSEMFPHYVYRDLELDNDENVFGAITEEEKEIARKMVLISLWCIQTNPSDRPSMSKVVEMFEGPLHSLQIAPKPLLFSPTIAAAQGSTTASQQSEIEDISGN</sequence>
<feature type="signal peptide" evidence="16">
    <location>
        <begin position="1"/>
        <end position="34"/>
    </location>
</feature>
<dbReference type="InterPro" id="IPR045874">
    <property type="entry name" value="LRK10/LRL21-25-like"/>
</dbReference>
<dbReference type="RefSeq" id="XP_008219641.1">
    <property type="nucleotide sequence ID" value="XM_008221419.2"/>
</dbReference>
<keyword evidence="5" id="KW-0812">Transmembrane</keyword>
<dbReference type="InterPro" id="IPR032872">
    <property type="entry name" value="WAK_assoc_C"/>
</dbReference>
<evidence type="ECO:0000256" key="14">
    <source>
        <dbReference type="ARBA" id="ARBA00048679"/>
    </source>
</evidence>
<keyword evidence="12" id="KW-0325">Glycoprotein</keyword>
<evidence type="ECO:0000256" key="4">
    <source>
        <dbReference type="ARBA" id="ARBA00022679"/>
    </source>
</evidence>
<dbReference type="Pfam" id="PF14380">
    <property type="entry name" value="WAK_assoc"/>
    <property type="match status" value="1"/>
</dbReference>
<accession>A0ABM0N519</accession>
<evidence type="ECO:0000256" key="11">
    <source>
        <dbReference type="ARBA" id="ARBA00023136"/>
    </source>
</evidence>
<evidence type="ECO:0000256" key="7">
    <source>
        <dbReference type="ARBA" id="ARBA00022741"/>
    </source>
</evidence>
<evidence type="ECO:0000256" key="16">
    <source>
        <dbReference type="SAM" id="SignalP"/>
    </source>
</evidence>
<dbReference type="InterPro" id="IPR000719">
    <property type="entry name" value="Prot_kinase_dom"/>
</dbReference>
<evidence type="ECO:0000313" key="18">
    <source>
        <dbReference type="Proteomes" id="UP000694861"/>
    </source>
</evidence>
<comment type="catalytic activity">
    <reaction evidence="13">
        <text>L-threonyl-[protein] + ATP = O-phospho-L-threonyl-[protein] + ADP + H(+)</text>
        <dbReference type="Rhea" id="RHEA:46608"/>
        <dbReference type="Rhea" id="RHEA-COMP:11060"/>
        <dbReference type="Rhea" id="RHEA-COMP:11605"/>
        <dbReference type="ChEBI" id="CHEBI:15378"/>
        <dbReference type="ChEBI" id="CHEBI:30013"/>
        <dbReference type="ChEBI" id="CHEBI:30616"/>
        <dbReference type="ChEBI" id="CHEBI:61977"/>
        <dbReference type="ChEBI" id="CHEBI:456216"/>
        <dbReference type="EC" id="2.7.11.1"/>
    </reaction>
</comment>
<comment type="subcellular location">
    <subcellularLocation>
        <location evidence="1">Membrane</location>
        <topology evidence="1">Single-pass type I membrane protein</topology>
    </subcellularLocation>
</comment>
<proteinExistence type="predicted"/>
<keyword evidence="10" id="KW-1133">Transmembrane helix</keyword>
<keyword evidence="9 15" id="KW-0067">ATP-binding</keyword>
<keyword evidence="3" id="KW-0723">Serine/threonine-protein kinase</keyword>
<reference evidence="19" key="2">
    <citation type="submission" date="2025-08" db="UniProtKB">
        <authorList>
            <consortium name="RefSeq"/>
        </authorList>
    </citation>
    <scope>IDENTIFICATION</scope>
</reference>
<name>A0ABM0N519_PRUMU</name>